<keyword evidence="3" id="KW-1185">Reference proteome</keyword>
<evidence type="ECO:0008006" key="4">
    <source>
        <dbReference type="Google" id="ProtNLM"/>
    </source>
</evidence>
<dbReference type="SUPFAM" id="SSF52058">
    <property type="entry name" value="L domain-like"/>
    <property type="match status" value="1"/>
</dbReference>
<name>A0A067DJS6_CITSI</name>
<dbReference type="EMBL" id="KK786779">
    <property type="protein sequence ID" value="KDO39267.1"/>
    <property type="molecule type" value="Genomic_DNA"/>
</dbReference>
<sequence length="171" mass="19612">MIVGLGMCIVLLSSYFNISATRSFFQEFNENTDNIISCKTCDMVHDFSQYLSEQLVISSFDEKIKRLHISCKMYDTVHEFSQHLSEELFISSFDEKVCHSILTLSFISVNSRNLLQELFGELTCLRALCISNNSFESNNLIKEIPPNVGKLVHLRYLNLSDKFIETTGVFV</sequence>
<accession>A0A067DJS6</accession>
<dbReference type="AlphaFoldDB" id="A0A067DJS6"/>
<proteinExistence type="predicted"/>
<evidence type="ECO:0000256" key="1">
    <source>
        <dbReference type="SAM" id="SignalP"/>
    </source>
</evidence>
<organism evidence="2 3">
    <name type="scientific">Citrus sinensis</name>
    <name type="common">Sweet orange</name>
    <name type="synonym">Citrus aurantium var. sinensis</name>
    <dbReference type="NCBI Taxonomy" id="2711"/>
    <lineage>
        <taxon>Eukaryota</taxon>
        <taxon>Viridiplantae</taxon>
        <taxon>Streptophyta</taxon>
        <taxon>Embryophyta</taxon>
        <taxon>Tracheophyta</taxon>
        <taxon>Spermatophyta</taxon>
        <taxon>Magnoliopsida</taxon>
        <taxon>eudicotyledons</taxon>
        <taxon>Gunneridae</taxon>
        <taxon>Pentapetalae</taxon>
        <taxon>rosids</taxon>
        <taxon>malvids</taxon>
        <taxon>Sapindales</taxon>
        <taxon>Rutaceae</taxon>
        <taxon>Aurantioideae</taxon>
        <taxon>Citrus</taxon>
    </lineage>
</organism>
<dbReference type="Gene3D" id="3.80.10.10">
    <property type="entry name" value="Ribonuclease Inhibitor"/>
    <property type="match status" value="1"/>
</dbReference>
<dbReference type="InterPro" id="IPR032675">
    <property type="entry name" value="LRR_dom_sf"/>
</dbReference>
<protein>
    <recommendedName>
        <fullName evidence="4">Leucine-rich repeat-containing N-terminal plant-type domain-containing protein</fullName>
    </recommendedName>
</protein>
<evidence type="ECO:0000313" key="2">
    <source>
        <dbReference type="EMBL" id="KDO39267.1"/>
    </source>
</evidence>
<feature type="chain" id="PRO_5001638680" description="Leucine-rich repeat-containing N-terminal plant-type domain-containing protein" evidence="1">
    <location>
        <begin position="22"/>
        <end position="171"/>
    </location>
</feature>
<evidence type="ECO:0000313" key="3">
    <source>
        <dbReference type="Proteomes" id="UP000027120"/>
    </source>
</evidence>
<reference evidence="2 3" key="1">
    <citation type="submission" date="2014-04" db="EMBL/GenBank/DDBJ databases">
        <authorList>
            <consortium name="International Citrus Genome Consortium"/>
            <person name="Gmitter F."/>
            <person name="Chen C."/>
            <person name="Farmerie W."/>
            <person name="Harkins T."/>
            <person name="Desany B."/>
            <person name="Mohiuddin M."/>
            <person name="Kodira C."/>
            <person name="Borodovsky M."/>
            <person name="Lomsadze A."/>
            <person name="Burns P."/>
            <person name="Jenkins J."/>
            <person name="Prochnik S."/>
            <person name="Shu S."/>
            <person name="Chapman J."/>
            <person name="Pitluck S."/>
            <person name="Schmutz J."/>
            <person name="Rokhsar D."/>
        </authorList>
    </citation>
    <scope>NUCLEOTIDE SEQUENCE</scope>
</reference>
<dbReference type="Proteomes" id="UP000027120">
    <property type="component" value="Unassembled WGS sequence"/>
</dbReference>
<feature type="signal peptide" evidence="1">
    <location>
        <begin position="1"/>
        <end position="21"/>
    </location>
</feature>
<keyword evidence="1" id="KW-0732">Signal</keyword>
<gene>
    <name evidence="2" type="ORF">CISIN_1g0433512mg</name>
</gene>
<feature type="non-terminal residue" evidence="2">
    <location>
        <position position="171"/>
    </location>
</feature>